<evidence type="ECO:0000259" key="12">
    <source>
        <dbReference type="PROSITE" id="PS50076"/>
    </source>
</evidence>
<name>A0AAR2K5C2_PYGNA</name>
<feature type="repeat" description="TPR" evidence="9">
    <location>
        <begin position="351"/>
        <end position="384"/>
    </location>
</feature>
<keyword evidence="6" id="KW-1015">Disulfide bond</keyword>
<dbReference type="AlphaFoldDB" id="A0AAR2K5C2"/>
<reference evidence="13 14" key="1">
    <citation type="submission" date="2020-10" db="EMBL/GenBank/DDBJ databases">
        <title>Pygocentrus nattereri (red-bellied piranha) genome, fPygNat1, primary haplotype.</title>
        <authorList>
            <person name="Myers G."/>
            <person name="Meyer A."/>
            <person name="Karagic N."/>
            <person name="Pippel M."/>
            <person name="Winkler S."/>
            <person name="Tracey A."/>
            <person name="Wood J."/>
            <person name="Formenti G."/>
            <person name="Howe K."/>
            <person name="Fedrigo O."/>
            <person name="Jarvis E.D."/>
        </authorList>
    </citation>
    <scope>NUCLEOTIDE SEQUENCE [LARGE SCALE GENOMIC DNA]</scope>
</reference>
<keyword evidence="2" id="KW-0732">Signal</keyword>
<comment type="subcellular location">
    <subcellularLocation>
        <location evidence="1">Endoplasmic reticulum</location>
    </subcellularLocation>
</comment>
<sequence length="509" mass="58956">QNKGFSKLFRALSVLSSQFFHCLPVFCLINYVVLVSFTCVSGVLGVSPVEIEQHLEMGRKLLAAGQLAEALSHYHSAVEGDSKNYLTYYKRAAVFLAMGKSKSALPDLTRAIQLKPDFLAARIQRGNILLKQGNTQEAREDFEAVLLRSPDQEEAQNQLHKAEELEELQEEAHKAHHRGDYTTTIQVLDRVIELSPWDPESREMRAECYIRLGEPRKAILDLTPAARLRTDNRAAFLKLSRLLYDLGEHHNSLSEIRECLKLDQDDKECFAHYKQVKKLSKQMDSAEDLISEQRYQEAIDKYESVMRTEPNIPFYTTKAKERICFCLVKTKRLELALDTCSEAHQRDPQNIHILRDRAEAYIQLQDYEKAVEDYQEAREFDQDNQEIREGLERAQKLLKLSRKRDYYKILGVSRSANKQEIIKAYRKLAQQWHPDNFQSETEKKEAEKKFIDIASAKEVLTDPEMRQKFDSGEDPLDPENQQGEGGRGEWPFGFNPFQGGNFHFKFHYN</sequence>
<dbReference type="Pfam" id="PF00226">
    <property type="entry name" value="DnaJ"/>
    <property type="match status" value="1"/>
</dbReference>
<feature type="repeat" description="TPR" evidence="9">
    <location>
        <begin position="119"/>
        <end position="152"/>
    </location>
</feature>
<dbReference type="InterPro" id="IPR051727">
    <property type="entry name" value="DnaJ_C3_Co-chaperones"/>
</dbReference>
<evidence type="ECO:0000313" key="13">
    <source>
        <dbReference type="Ensembl" id="ENSPNAP00000059503.1"/>
    </source>
</evidence>
<dbReference type="Ensembl" id="ENSPNAT00000068280.1">
    <property type="protein sequence ID" value="ENSPNAP00000059503.1"/>
    <property type="gene ID" value="ENSPNAG00000020466.2"/>
</dbReference>
<dbReference type="PROSITE" id="PS50005">
    <property type="entry name" value="TPR"/>
    <property type="match status" value="3"/>
</dbReference>
<feature type="region of interest" description="Disordered" evidence="11">
    <location>
        <begin position="462"/>
        <end position="490"/>
    </location>
</feature>
<evidence type="ECO:0000256" key="9">
    <source>
        <dbReference type="PROSITE-ProRule" id="PRU00339"/>
    </source>
</evidence>
<dbReference type="SUPFAM" id="SSF46565">
    <property type="entry name" value="Chaperone J-domain"/>
    <property type="match status" value="1"/>
</dbReference>
<dbReference type="Gene3D" id="1.10.287.110">
    <property type="entry name" value="DnaJ domain"/>
    <property type="match status" value="1"/>
</dbReference>
<dbReference type="Pfam" id="PF14559">
    <property type="entry name" value="TPR_19"/>
    <property type="match status" value="2"/>
</dbReference>
<dbReference type="GO" id="GO:0051087">
    <property type="term" value="F:protein-folding chaperone binding"/>
    <property type="evidence" value="ECO:0007669"/>
    <property type="project" value="TreeGrafter"/>
</dbReference>
<keyword evidence="5" id="KW-0256">Endoplasmic reticulum</keyword>
<feature type="compositionally biased region" description="Basic and acidic residues" evidence="11">
    <location>
        <begin position="462"/>
        <end position="471"/>
    </location>
</feature>
<evidence type="ECO:0000256" key="1">
    <source>
        <dbReference type="ARBA" id="ARBA00004240"/>
    </source>
</evidence>
<dbReference type="GO" id="GO:0034975">
    <property type="term" value="P:protein folding in endoplasmic reticulum"/>
    <property type="evidence" value="ECO:0007669"/>
    <property type="project" value="TreeGrafter"/>
</dbReference>
<keyword evidence="4 9" id="KW-0802">TPR repeat</keyword>
<dbReference type="PANTHER" id="PTHR44140:SF1">
    <property type="entry name" value="DNAJ (HSP40) HOMOLOG, SUBFAMILY C, MEMBER 3B PRECURSOR"/>
    <property type="match status" value="1"/>
</dbReference>
<keyword evidence="3" id="KW-0677">Repeat</keyword>
<reference evidence="13" key="3">
    <citation type="submission" date="2025-09" db="UniProtKB">
        <authorList>
            <consortium name="Ensembl"/>
        </authorList>
    </citation>
    <scope>IDENTIFICATION</scope>
</reference>
<dbReference type="InterPro" id="IPR019734">
    <property type="entry name" value="TPR_rpt"/>
</dbReference>
<evidence type="ECO:0000256" key="11">
    <source>
        <dbReference type="SAM" id="MobiDB-lite"/>
    </source>
</evidence>
<feature type="coiled-coil region" evidence="10">
    <location>
        <begin position="357"/>
        <end position="397"/>
    </location>
</feature>
<keyword evidence="14" id="KW-1185">Reference proteome</keyword>
<dbReference type="InterPro" id="IPR036869">
    <property type="entry name" value="J_dom_sf"/>
</dbReference>
<evidence type="ECO:0000256" key="2">
    <source>
        <dbReference type="ARBA" id="ARBA00022729"/>
    </source>
</evidence>
<evidence type="ECO:0000256" key="10">
    <source>
        <dbReference type="SAM" id="Coils"/>
    </source>
</evidence>
<dbReference type="PROSITE" id="PS50076">
    <property type="entry name" value="DNAJ_2"/>
    <property type="match status" value="1"/>
</dbReference>
<dbReference type="GO" id="GO:0005783">
    <property type="term" value="C:endoplasmic reticulum"/>
    <property type="evidence" value="ECO:0007669"/>
    <property type="project" value="UniProtKB-SubCell"/>
</dbReference>
<dbReference type="GO" id="GO:0006986">
    <property type="term" value="P:response to unfolded protein"/>
    <property type="evidence" value="ECO:0007669"/>
    <property type="project" value="UniProtKB-KW"/>
</dbReference>
<evidence type="ECO:0000256" key="6">
    <source>
        <dbReference type="ARBA" id="ARBA00023157"/>
    </source>
</evidence>
<keyword evidence="10" id="KW-0175">Coiled coil</keyword>
<evidence type="ECO:0000256" key="3">
    <source>
        <dbReference type="ARBA" id="ARBA00022737"/>
    </source>
</evidence>
<evidence type="ECO:0000256" key="7">
    <source>
        <dbReference type="ARBA" id="ARBA00023230"/>
    </source>
</evidence>
<organism evidence="13 14">
    <name type="scientific">Pygocentrus nattereri</name>
    <name type="common">Red-bellied piranha</name>
    <dbReference type="NCBI Taxonomy" id="42514"/>
    <lineage>
        <taxon>Eukaryota</taxon>
        <taxon>Metazoa</taxon>
        <taxon>Chordata</taxon>
        <taxon>Craniata</taxon>
        <taxon>Vertebrata</taxon>
        <taxon>Euteleostomi</taxon>
        <taxon>Actinopterygii</taxon>
        <taxon>Neopterygii</taxon>
        <taxon>Teleostei</taxon>
        <taxon>Ostariophysi</taxon>
        <taxon>Characiformes</taxon>
        <taxon>Characoidei</taxon>
        <taxon>Pygocentrus</taxon>
    </lineage>
</organism>
<dbReference type="Gene3D" id="1.25.40.10">
    <property type="entry name" value="Tetratricopeptide repeat domain"/>
    <property type="match status" value="1"/>
</dbReference>
<evidence type="ECO:0000256" key="8">
    <source>
        <dbReference type="ARBA" id="ARBA00039409"/>
    </source>
</evidence>
<dbReference type="PRINTS" id="PR00625">
    <property type="entry name" value="JDOMAIN"/>
</dbReference>
<feature type="domain" description="J" evidence="12">
    <location>
        <begin position="405"/>
        <end position="473"/>
    </location>
</feature>
<dbReference type="SMART" id="SM00028">
    <property type="entry name" value="TPR"/>
    <property type="match status" value="7"/>
</dbReference>
<dbReference type="PANTHER" id="PTHR44140">
    <property type="entry name" value="LD25575P"/>
    <property type="match status" value="1"/>
</dbReference>
<dbReference type="Pfam" id="PF12895">
    <property type="entry name" value="ANAPC3"/>
    <property type="match status" value="1"/>
</dbReference>
<protein>
    <recommendedName>
        <fullName evidence="8">DnaJ homolog subfamily C member 3</fullName>
    </recommendedName>
</protein>
<evidence type="ECO:0000313" key="14">
    <source>
        <dbReference type="Proteomes" id="UP001501920"/>
    </source>
</evidence>
<evidence type="ECO:0000256" key="5">
    <source>
        <dbReference type="ARBA" id="ARBA00022824"/>
    </source>
</evidence>
<dbReference type="Proteomes" id="UP001501920">
    <property type="component" value="Chromosome 2"/>
</dbReference>
<dbReference type="InterPro" id="IPR011990">
    <property type="entry name" value="TPR-like_helical_dom_sf"/>
</dbReference>
<dbReference type="GeneTree" id="ENSGT00940000165987"/>
<keyword evidence="7" id="KW-0834">Unfolded protein response</keyword>
<dbReference type="FunFam" id="1.25.40.10:FF:000122">
    <property type="entry name" value="DnaJ (Hsp40) homolog, subfamily C, member 3"/>
    <property type="match status" value="1"/>
</dbReference>
<dbReference type="InterPro" id="IPR001623">
    <property type="entry name" value="DnaJ_domain"/>
</dbReference>
<accession>A0AAR2K5C2</accession>
<dbReference type="CDD" id="cd06257">
    <property type="entry name" value="DnaJ"/>
    <property type="match status" value="1"/>
</dbReference>
<proteinExistence type="predicted"/>
<dbReference type="SUPFAM" id="SSF48452">
    <property type="entry name" value="TPR-like"/>
    <property type="match status" value="2"/>
</dbReference>
<evidence type="ECO:0000256" key="4">
    <source>
        <dbReference type="ARBA" id="ARBA00022803"/>
    </source>
</evidence>
<dbReference type="FunFam" id="1.10.287.110:FF:000015">
    <property type="entry name" value="dnaJ homolog subfamily C member 3"/>
    <property type="match status" value="1"/>
</dbReference>
<dbReference type="SMART" id="SM00271">
    <property type="entry name" value="DnaJ"/>
    <property type="match status" value="1"/>
</dbReference>
<feature type="repeat" description="TPR" evidence="9">
    <location>
        <begin position="85"/>
        <end position="118"/>
    </location>
</feature>
<dbReference type="GO" id="GO:0051787">
    <property type="term" value="F:misfolded protein binding"/>
    <property type="evidence" value="ECO:0007669"/>
    <property type="project" value="TreeGrafter"/>
</dbReference>
<reference evidence="13" key="2">
    <citation type="submission" date="2025-08" db="UniProtKB">
        <authorList>
            <consortium name="Ensembl"/>
        </authorList>
    </citation>
    <scope>IDENTIFICATION</scope>
</reference>